<name>A0A699RCC0_TANCI</name>
<comment type="caution">
    <text evidence="1">The sequence shown here is derived from an EMBL/GenBank/DDBJ whole genome shotgun (WGS) entry which is preliminary data.</text>
</comment>
<accession>A0A699RCC0</accession>
<organism evidence="1">
    <name type="scientific">Tanacetum cinerariifolium</name>
    <name type="common">Dalmatian daisy</name>
    <name type="synonym">Chrysanthemum cinerariifolium</name>
    <dbReference type="NCBI Taxonomy" id="118510"/>
    <lineage>
        <taxon>Eukaryota</taxon>
        <taxon>Viridiplantae</taxon>
        <taxon>Streptophyta</taxon>
        <taxon>Embryophyta</taxon>
        <taxon>Tracheophyta</taxon>
        <taxon>Spermatophyta</taxon>
        <taxon>Magnoliopsida</taxon>
        <taxon>eudicotyledons</taxon>
        <taxon>Gunneridae</taxon>
        <taxon>Pentapetalae</taxon>
        <taxon>asterids</taxon>
        <taxon>campanulids</taxon>
        <taxon>Asterales</taxon>
        <taxon>Asteraceae</taxon>
        <taxon>Asteroideae</taxon>
        <taxon>Anthemideae</taxon>
        <taxon>Anthemidinae</taxon>
        <taxon>Tanacetum</taxon>
    </lineage>
</organism>
<dbReference type="EMBL" id="BKCJ011075830">
    <property type="protein sequence ID" value="GFC80604.1"/>
    <property type="molecule type" value="Genomic_DNA"/>
</dbReference>
<gene>
    <name evidence="1" type="ORF">Tci_852574</name>
</gene>
<protein>
    <submittedName>
        <fullName evidence="1">Uncharacterized protein</fullName>
    </submittedName>
</protein>
<sequence>TFVLSEVDKFSDGTLHKILEKLDNMVKDFRLFKYNPGMTTRIWSEDDKTRSKEFMEVIEHRLKLRRIFKILKSFVGGRLRDVDYRLIQRTE</sequence>
<feature type="non-terminal residue" evidence="1">
    <location>
        <position position="1"/>
    </location>
</feature>
<dbReference type="AlphaFoldDB" id="A0A699RCC0"/>
<evidence type="ECO:0000313" key="1">
    <source>
        <dbReference type="EMBL" id="GFC80604.1"/>
    </source>
</evidence>
<reference evidence="1" key="1">
    <citation type="journal article" date="2019" name="Sci. Rep.">
        <title>Draft genome of Tanacetum cinerariifolium, the natural source of mosquito coil.</title>
        <authorList>
            <person name="Yamashiro T."/>
            <person name="Shiraishi A."/>
            <person name="Satake H."/>
            <person name="Nakayama K."/>
        </authorList>
    </citation>
    <scope>NUCLEOTIDE SEQUENCE</scope>
</reference>
<proteinExistence type="predicted"/>